<dbReference type="SUPFAM" id="SSF53474">
    <property type="entry name" value="alpha/beta-Hydrolases"/>
    <property type="match status" value="1"/>
</dbReference>
<keyword evidence="2" id="KW-1185">Reference proteome</keyword>
<dbReference type="Gene3D" id="3.40.50.1820">
    <property type="entry name" value="alpha/beta hydrolase"/>
    <property type="match status" value="1"/>
</dbReference>
<protein>
    <recommendedName>
        <fullName evidence="3">Alpha/beta hydrolase</fullName>
    </recommendedName>
</protein>
<accession>A0A1H4FJB4</accession>
<dbReference type="AlphaFoldDB" id="A0A1H4FJB4"/>
<dbReference type="Proteomes" id="UP000198951">
    <property type="component" value="Unassembled WGS sequence"/>
</dbReference>
<sequence>MKHTILIVPGLGDSGETHWQNYWLQHFETAQKVVQKDWDNPLLKDWLESLNSSIESAEGEIIIVAHSLACSLISHWSKENKIDKIVGALLVAPADVDSPAHTPEQTRNFSPIPLLKLDFPTVVITSSNDPYISVERAEFLAEKWGSTFINIGEKGHLNSESKLEYWPEGQEILQSLLEFIERNQ</sequence>
<dbReference type="InterPro" id="IPR029058">
    <property type="entry name" value="AB_hydrolase_fold"/>
</dbReference>
<dbReference type="OrthoDB" id="9804993at2"/>
<dbReference type="EMBL" id="FNRD01000013">
    <property type="protein sequence ID" value="SEA96930.1"/>
    <property type="molecule type" value="Genomic_DNA"/>
</dbReference>
<dbReference type="GO" id="GO:0016787">
    <property type="term" value="F:hydrolase activity"/>
    <property type="evidence" value="ECO:0007669"/>
    <property type="project" value="InterPro"/>
</dbReference>
<organism evidence="1 2">
    <name type="scientific">Flavobacterium gillisiae</name>
    <dbReference type="NCBI Taxonomy" id="150146"/>
    <lineage>
        <taxon>Bacteria</taxon>
        <taxon>Pseudomonadati</taxon>
        <taxon>Bacteroidota</taxon>
        <taxon>Flavobacteriia</taxon>
        <taxon>Flavobacteriales</taxon>
        <taxon>Flavobacteriaceae</taxon>
        <taxon>Flavobacterium</taxon>
    </lineage>
</organism>
<gene>
    <name evidence="1" type="ORF">SAMN05443667_113131</name>
</gene>
<dbReference type="STRING" id="150146.SAMN05443667_113131"/>
<proteinExistence type="predicted"/>
<dbReference type="Pfam" id="PF06821">
    <property type="entry name" value="Ser_hydrolase"/>
    <property type="match status" value="1"/>
</dbReference>
<dbReference type="InterPro" id="IPR010662">
    <property type="entry name" value="RBBP9/YdeN"/>
</dbReference>
<dbReference type="RefSeq" id="WP_091092675.1">
    <property type="nucleotide sequence ID" value="NZ_FNRD01000013.1"/>
</dbReference>
<evidence type="ECO:0000313" key="2">
    <source>
        <dbReference type="Proteomes" id="UP000198951"/>
    </source>
</evidence>
<name>A0A1H4FJB4_9FLAO</name>
<evidence type="ECO:0008006" key="3">
    <source>
        <dbReference type="Google" id="ProtNLM"/>
    </source>
</evidence>
<reference evidence="2" key="1">
    <citation type="submission" date="2016-10" db="EMBL/GenBank/DDBJ databases">
        <authorList>
            <person name="Varghese N."/>
            <person name="Submissions S."/>
        </authorList>
    </citation>
    <scope>NUCLEOTIDE SEQUENCE [LARGE SCALE GENOMIC DNA]</scope>
    <source>
        <strain evidence="2">DSM 22376</strain>
    </source>
</reference>
<evidence type="ECO:0000313" key="1">
    <source>
        <dbReference type="EMBL" id="SEA96930.1"/>
    </source>
</evidence>